<organism evidence="8 9">
    <name type="scientific">Sulfobacillus acidophilus</name>
    <dbReference type="NCBI Taxonomy" id="53633"/>
    <lineage>
        <taxon>Bacteria</taxon>
        <taxon>Bacillati</taxon>
        <taxon>Bacillota</taxon>
        <taxon>Clostridia</taxon>
        <taxon>Eubacteriales</taxon>
        <taxon>Clostridiales Family XVII. Incertae Sedis</taxon>
        <taxon>Sulfobacillus</taxon>
    </lineage>
</organism>
<evidence type="ECO:0000313" key="8">
    <source>
        <dbReference type="EMBL" id="PSR23470.1"/>
    </source>
</evidence>
<name>A0A2T2WML2_9FIRM</name>
<dbReference type="GO" id="GO:0003954">
    <property type="term" value="F:NADH dehydrogenase activity"/>
    <property type="evidence" value="ECO:0007669"/>
    <property type="project" value="TreeGrafter"/>
</dbReference>
<dbReference type="InterPro" id="IPR036249">
    <property type="entry name" value="Thioredoxin-like_sf"/>
</dbReference>
<dbReference type="InterPro" id="IPR041921">
    <property type="entry name" value="NuoE_N"/>
</dbReference>
<comment type="cofactor">
    <cofactor evidence="6">
        <name>[2Fe-2S] cluster</name>
        <dbReference type="ChEBI" id="CHEBI:190135"/>
    </cofactor>
</comment>
<proteinExistence type="inferred from homology"/>
<evidence type="ECO:0000256" key="6">
    <source>
        <dbReference type="ARBA" id="ARBA00034078"/>
    </source>
</evidence>
<dbReference type="InterPro" id="IPR002023">
    <property type="entry name" value="NuoE-like"/>
</dbReference>
<evidence type="ECO:0000256" key="7">
    <source>
        <dbReference type="PIRSR" id="PIRSR000216-1"/>
    </source>
</evidence>
<dbReference type="InterPro" id="IPR042128">
    <property type="entry name" value="NuoE_dom"/>
</dbReference>
<evidence type="ECO:0000256" key="4">
    <source>
        <dbReference type="ARBA" id="ARBA00023004"/>
    </source>
</evidence>
<dbReference type="Pfam" id="PF01257">
    <property type="entry name" value="2Fe-2S_thioredx"/>
    <property type="match status" value="1"/>
</dbReference>
<sequence length="155" mass="17137">MKPEWREWAAEARTEFPQAHSALLPLLHRVQRAEGWLSGETLADIAELLDLSPQYVQSVASFYSLYFKEPVGKKVVHVCMGLSCMLAGSDELMHQLEEKLGVSQGQTTADGEYTLLEGECLAACDLAPVAQVNLRYHGPVPPEKADTLLREEVSP</sequence>
<dbReference type="PIRSF" id="PIRSF000216">
    <property type="entry name" value="NADH_DH_24kDa"/>
    <property type="match status" value="1"/>
</dbReference>
<comment type="similarity">
    <text evidence="1">Belongs to the complex I 24 kDa subunit family.</text>
</comment>
<dbReference type="Gene3D" id="3.40.30.10">
    <property type="entry name" value="Glutaredoxin"/>
    <property type="match status" value="1"/>
</dbReference>
<dbReference type="PANTHER" id="PTHR10371">
    <property type="entry name" value="NADH DEHYDROGENASE UBIQUINONE FLAVOPROTEIN 2, MITOCHONDRIAL"/>
    <property type="match status" value="1"/>
</dbReference>
<dbReference type="SUPFAM" id="SSF52833">
    <property type="entry name" value="Thioredoxin-like"/>
    <property type="match status" value="1"/>
</dbReference>
<dbReference type="EMBL" id="PXYV01000005">
    <property type="protein sequence ID" value="PSR23470.1"/>
    <property type="molecule type" value="Genomic_DNA"/>
</dbReference>
<evidence type="ECO:0000313" key="9">
    <source>
        <dbReference type="Proteomes" id="UP000241848"/>
    </source>
</evidence>
<dbReference type="GO" id="GO:0046872">
    <property type="term" value="F:metal ion binding"/>
    <property type="evidence" value="ECO:0007669"/>
    <property type="project" value="UniProtKB-KW"/>
</dbReference>
<gene>
    <name evidence="8" type="ORF">C7B45_02715</name>
</gene>
<keyword evidence="5 7" id="KW-0411">Iron-sulfur</keyword>
<dbReference type="CDD" id="cd03064">
    <property type="entry name" value="TRX_Fd_NuoE"/>
    <property type="match status" value="1"/>
</dbReference>
<dbReference type="GO" id="GO:0051537">
    <property type="term" value="F:2 iron, 2 sulfur cluster binding"/>
    <property type="evidence" value="ECO:0007669"/>
    <property type="project" value="UniProtKB-KW"/>
</dbReference>
<evidence type="ECO:0000256" key="3">
    <source>
        <dbReference type="ARBA" id="ARBA00022723"/>
    </source>
</evidence>
<feature type="binding site" evidence="7">
    <location>
        <position position="79"/>
    </location>
    <ligand>
        <name>[2Fe-2S] cluster</name>
        <dbReference type="ChEBI" id="CHEBI:190135"/>
    </ligand>
</feature>
<evidence type="ECO:0000256" key="2">
    <source>
        <dbReference type="ARBA" id="ARBA00022714"/>
    </source>
</evidence>
<dbReference type="NCBIfam" id="TIGR01958">
    <property type="entry name" value="nuoE_fam"/>
    <property type="match status" value="1"/>
</dbReference>
<evidence type="ECO:0000256" key="5">
    <source>
        <dbReference type="ARBA" id="ARBA00023014"/>
    </source>
</evidence>
<feature type="binding site" evidence="7">
    <location>
        <position position="84"/>
    </location>
    <ligand>
        <name>[2Fe-2S] cluster</name>
        <dbReference type="ChEBI" id="CHEBI:190135"/>
    </ligand>
</feature>
<keyword evidence="3 7" id="KW-0479">Metal-binding</keyword>
<comment type="caution">
    <text evidence="8">The sequence shown here is derived from an EMBL/GenBank/DDBJ whole genome shotgun (WGS) entry which is preliminary data.</text>
</comment>
<dbReference type="PANTHER" id="PTHR10371:SF3">
    <property type="entry name" value="NADH DEHYDROGENASE [UBIQUINONE] FLAVOPROTEIN 2, MITOCHONDRIAL"/>
    <property type="match status" value="1"/>
</dbReference>
<dbReference type="Proteomes" id="UP000241848">
    <property type="component" value="Unassembled WGS sequence"/>
</dbReference>
<keyword evidence="2 7" id="KW-0001">2Fe-2S</keyword>
<comment type="cofactor">
    <cofactor evidence="7">
        <name>[2Fe-2S] cluster</name>
        <dbReference type="ChEBI" id="CHEBI:190135"/>
    </cofactor>
    <text evidence="7">Binds 1 [2Fe-2S] cluster.</text>
</comment>
<feature type="binding site" evidence="7">
    <location>
        <position position="120"/>
    </location>
    <ligand>
        <name>[2Fe-2S] cluster</name>
        <dbReference type="ChEBI" id="CHEBI:190135"/>
    </ligand>
</feature>
<dbReference type="FunFam" id="1.10.10.1590:FF:000001">
    <property type="entry name" value="NADH-quinone oxidoreductase subunit E"/>
    <property type="match status" value="1"/>
</dbReference>
<evidence type="ECO:0000256" key="1">
    <source>
        <dbReference type="ARBA" id="ARBA00010643"/>
    </source>
</evidence>
<dbReference type="NCBIfam" id="NF005722">
    <property type="entry name" value="PRK07539.1-2"/>
    <property type="match status" value="1"/>
</dbReference>
<dbReference type="Gene3D" id="1.10.10.1590">
    <property type="entry name" value="NADH-quinone oxidoreductase subunit E"/>
    <property type="match status" value="1"/>
</dbReference>
<keyword evidence="4 7" id="KW-0408">Iron</keyword>
<feature type="binding site" evidence="7">
    <location>
        <position position="124"/>
    </location>
    <ligand>
        <name>[2Fe-2S] cluster</name>
        <dbReference type="ChEBI" id="CHEBI:190135"/>
    </ligand>
</feature>
<accession>A0A2T2WML2</accession>
<reference evidence="8 9" key="1">
    <citation type="journal article" date="2014" name="BMC Genomics">
        <title>Comparison of environmental and isolate Sulfobacillus genomes reveals diverse carbon, sulfur, nitrogen, and hydrogen metabolisms.</title>
        <authorList>
            <person name="Justice N.B."/>
            <person name="Norman A."/>
            <person name="Brown C.T."/>
            <person name="Singh A."/>
            <person name="Thomas B.C."/>
            <person name="Banfield J.F."/>
        </authorList>
    </citation>
    <scope>NUCLEOTIDE SEQUENCE [LARGE SCALE GENOMIC DNA]</scope>
    <source>
        <strain evidence="8">AMDSBA3</strain>
    </source>
</reference>
<protein>
    <submittedName>
        <fullName evidence="8">NADH-quinone oxidoreductase subunit NuoE</fullName>
    </submittedName>
</protein>
<dbReference type="AlphaFoldDB" id="A0A2T2WML2"/>